<dbReference type="AlphaFoldDB" id="A0A9P7KJI0"/>
<organism evidence="3 4">
    <name type="scientific">Sphagnurus paluster</name>
    <dbReference type="NCBI Taxonomy" id="117069"/>
    <lineage>
        <taxon>Eukaryota</taxon>
        <taxon>Fungi</taxon>
        <taxon>Dikarya</taxon>
        <taxon>Basidiomycota</taxon>
        <taxon>Agaricomycotina</taxon>
        <taxon>Agaricomycetes</taxon>
        <taxon>Agaricomycetidae</taxon>
        <taxon>Agaricales</taxon>
        <taxon>Tricholomatineae</taxon>
        <taxon>Lyophyllaceae</taxon>
        <taxon>Sphagnurus</taxon>
    </lineage>
</organism>
<evidence type="ECO:0000313" key="4">
    <source>
        <dbReference type="Proteomes" id="UP000717328"/>
    </source>
</evidence>
<evidence type="ECO:0000313" key="3">
    <source>
        <dbReference type="EMBL" id="KAG5649666.1"/>
    </source>
</evidence>
<gene>
    <name evidence="3" type="ORF">H0H81_002581</name>
</gene>
<evidence type="ECO:0000256" key="1">
    <source>
        <dbReference type="SAM" id="Coils"/>
    </source>
</evidence>
<protein>
    <submittedName>
        <fullName evidence="3">Uncharacterized protein</fullName>
    </submittedName>
</protein>
<reference evidence="3" key="1">
    <citation type="submission" date="2021-02" db="EMBL/GenBank/DDBJ databases">
        <authorList>
            <person name="Nieuwenhuis M."/>
            <person name="Van De Peppel L.J.J."/>
        </authorList>
    </citation>
    <scope>NUCLEOTIDE SEQUENCE</scope>
    <source>
        <strain evidence="3">D49</strain>
    </source>
</reference>
<feature type="compositionally biased region" description="Basic and acidic residues" evidence="2">
    <location>
        <begin position="34"/>
        <end position="52"/>
    </location>
</feature>
<name>A0A9P7KJI0_9AGAR</name>
<dbReference type="EMBL" id="JABCKI010000793">
    <property type="protein sequence ID" value="KAG5649666.1"/>
    <property type="molecule type" value="Genomic_DNA"/>
</dbReference>
<feature type="compositionally biased region" description="Polar residues" evidence="2">
    <location>
        <begin position="88"/>
        <end position="97"/>
    </location>
</feature>
<feature type="compositionally biased region" description="Polar residues" evidence="2">
    <location>
        <begin position="19"/>
        <end position="33"/>
    </location>
</feature>
<accession>A0A9P7KJI0</accession>
<comment type="caution">
    <text evidence="3">The sequence shown here is derived from an EMBL/GenBank/DDBJ whole genome shotgun (WGS) entry which is preliminary data.</text>
</comment>
<keyword evidence="4" id="KW-1185">Reference proteome</keyword>
<feature type="region of interest" description="Disordered" evidence="2">
    <location>
        <begin position="1"/>
        <end position="121"/>
    </location>
</feature>
<feature type="compositionally biased region" description="Basic and acidic residues" evidence="2">
    <location>
        <begin position="1"/>
        <end position="13"/>
    </location>
</feature>
<sequence>MRDSLSPDSERSIYFDAMTSPQLNATAGPSSEQTNHHPYDVTERDPIVHRPDSSLGWLPATDTPPETEGPKSPSPTQDELPLRRSASRRSMFTNTEGQPIDGSTFIGGAATTGPSSTVHPNQELKSRAAIADASLTSKERSRIAKSEAQDSKRLSKIIREEGRAEKEALKVAIQDLAVCQKVQAAAVKKEARALTMRNKVQAQFQKQETLFIEARTKFEAAQARLNSEEEAVEDVRSRARDATEKLQEKAQEVDGLRVMYGVDERERSAKLAAITGKSEGSAGCVVS</sequence>
<dbReference type="Proteomes" id="UP000717328">
    <property type="component" value="Unassembled WGS sequence"/>
</dbReference>
<keyword evidence="1" id="KW-0175">Coiled coil</keyword>
<proteinExistence type="predicted"/>
<dbReference type="OrthoDB" id="3267800at2759"/>
<feature type="coiled-coil region" evidence="1">
    <location>
        <begin position="218"/>
        <end position="259"/>
    </location>
</feature>
<reference evidence="3" key="2">
    <citation type="submission" date="2021-10" db="EMBL/GenBank/DDBJ databases">
        <title>Phylogenomics reveals ancestral predisposition of the termite-cultivated fungus Termitomyces towards a domesticated lifestyle.</title>
        <authorList>
            <person name="Auxier B."/>
            <person name="Grum-Grzhimaylo A."/>
            <person name="Cardenas M.E."/>
            <person name="Lodge J.D."/>
            <person name="Laessoe T."/>
            <person name="Pedersen O."/>
            <person name="Smith M.E."/>
            <person name="Kuyper T.W."/>
            <person name="Franco-Molano E.A."/>
            <person name="Baroni T.J."/>
            <person name="Aanen D.K."/>
        </authorList>
    </citation>
    <scope>NUCLEOTIDE SEQUENCE</scope>
    <source>
        <strain evidence="3">D49</strain>
    </source>
</reference>
<evidence type="ECO:0000256" key="2">
    <source>
        <dbReference type="SAM" id="MobiDB-lite"/>
    </source>
</evidence>